<proteinExistence type="inferred from homology"/>
<evidence type="ECO:0000256" key="6">
    <source>
        <dbReference type="ARBA" id="ARBA00023295"/>
    </source>
</evidence>
<keyword evidence="2 11" id="KW-0378">Hydrolase</keyword>
<feature type="binding site" evidence="9">
    <location>
        <position position="333"/>
    </location>
    <ligand>
        <name>substrate</name>
    </ligand>
</feature>
<reference evidence="12 13" key="1">
    <citation type="submission" date="2017-04" db="EMBL/GenBank/DDBJ databases">
        <title>The new phylogeny of genus Mycobacterium.</title>
        <authorList>
            <person name="Tortoli E."/>
            <person name="Trovato A."/>
            <person name="Cirillo D.M."/>
        </authorList>
    </citation>
    <scope>NUCLEOTIDE SEQUENCE [LARGE SCALE GENOMIC DNA]</scope>
    <source>
        <strain evidence="12 13">TBL 1200985</strain>
    </source>
</reference>
<dbReference type="InterPro" id="IPR001524">
    <property type="entry name" value="Glyco_hydro_6_CS"/>
</dbReference>
<keyword evidence="4" id="KW-1015">Disulfide bond</keyword>
<keyword evidence="6 11" id="KW-0326">Glycosidase</keyword>
<gene>
    <name evidence="12" type="ORF">B8W66_13580</name>
</gene>
<evidence type="ECO:0000256" key="3">
    <source>
        <dbReference type="ARBA" id="ARBA00023001"/>
    </source>
</evidence>
<evidence type="ECO:0000256" key="1">
    <source>
        <dbReference type="ARBA" id="ARBA00022729"/>
    </source>
</evidence>
<feature type="binding site" evidence="9">
    <location>
        <position position="259"/>
    </location>
    <ligand>
        <name>substrate</name>
    </ligand>
</feature>
<dbReference type="Proteomes" id="UP000193247">
    <property type="component" value="Unassembled WGS sequence"/>
</dbReference>
<dbReference type="GO" id="GO:0030245">
    <property type="term" value="P:cellulose catabolic process"/>
    <property type="evidence" value="ECO:0007669"/>
    <property type="project" value="UniProtKB-KW"/>
</dbReference>
<dbReference type="SUPFAM" id="SSF51989">
    <property type="entry name" value="Glycosyl hydrolases family 6, cellulases"/>
    <property type="match status" value="1"/>
</dbReference>
<dbReference type="Gene3D" id="3.20.20.40">
    <property type="entry name" value="1, 4-beta cellobiohydrolase"/>
    <property type="match status" value="1"/>
</dbReference>
<evidence type="ECO:0000313" key="13">
    <source>
        <dbReference type="Proteomes" id="UP000193247"/>
    </source>
</evidence>
<sequence length="362" mass="37655">MAAVQATICRRRLAFVELWHYFSGVMSSALGAVARWITAFVAVAAVAGMGLLADPVRVVPAPRVTLVDAANPLAGMPFYVDPGSAAMVAARNANPPSAELTAVANTPQSYWLDQAFPASTVGGTIARYTGAAQGAGAMPILTLYGIPHRDCGSYASGGFATGADYRGWIDAVASGLGSSPAAVIVEPDALAMADCLSADQRQERFDLVRYAVDTLTRDPAAAVYVDAGHSRWVSAEEMAARLNQVGVGRARGYSLNISNFYTTDEEIGYGEAIAGRTNGSHYVIDTSRNGAGPAPDSPLNWCNPSGRALGAPPTTATGGAHADAYLWIKRPGESDGSCGRGEPQAGRFVNQYAIDLAHNAGQ</sequence>
<evidence type="ECO:0000313" key="12">
    <source>
        <dbReference type="EMBL" id="OSC40369.1"/>
    </source>
</evidence>
<dbReference type="EC" id="3.2.1.-" evidence="11"/>
<evidence type="ECO:0000256" key="4">
    <source>
        <dbReference type="ARBA" id="ARBA00023157"/>
    </source>
</evidence>
<comment type="caution">
    <text evidence="12">The sequence shown here is derived from an EMBL/GenBank/DDBJ whole genome shotgun (WGS) entry which is preliminary data.</text>
</comment>
<feature type="binding site" evidence="9">
    <location>
        <position position="111"/>
    </location>
    <ligand>
        <name>substrate</name>
    </ligand>
</feature>
<evidence type="ECO:0000256" key="2">
    <source>
        <dbReference type="ARBA" id="ARBA00022801"/>
    </source>
</evidence>
<feature type="binding site" evidence="9">
    <location>
        <position position="229"/>
    </location>
    <ligand>
        <name>substrate</name>
    </ligand>
</feature>
<keyword evidence="7 11" id="KW-0624">Polysaccharide degradation</keyword>
<feature type="active site" description="Proton donor" evidence="8 10">
    <location>
        <position position="188"/>
    </location>
</feature>
<feature type="binding site" evidence="9">
    <location>
        <position position="301"/>
    </location>
    <ligand>
        <name>substrate</name>
    </ligand>
</feature>
<evidence type="ECO:0000256" key="5">
    <source>
        <dbReference type="ARBA" id="ARBA00023277"/>
    </source>
</evidence>
<organism evidence="12 13">
    <name type="scientific">Mycobacterium decipiens</name>
    <dbReference type="NCBI Taxonomy" id="1430326"/>
    <lineage>
        <taxon>Bacteria</taxon>
        <taxon>Bacillati</taxon>
        <taxon>Actinomycetota</taxon>
        <taxon>Actinomycetes</taxon>
        <taxon>Mycobacteriales</taxon>
        <taxon>Mycobacteriaceae</taxon>
        <taxon>Mycobacterium</taxon>
    </lineage>
</organism>
<dbReference type="InterPro" id="IPR016288">
    <property type="entry name" value="Beta_cellobiohydrolase"/>
</dbReference>
<feature type="binding site" evidence="9">
    <location>
        <position position="232"/>
    </location>
    <ligand>
        <name>substrate</name>
    </ligand>
</feature>
<feature type="binding site" evidence="9">
    <location>
        <position position="113"/>
    </location>
    <ligand>
        <name>substrate</name>
    </ligand>
</feature>
<keyword evidence="13" id="KW-1185">Reference proteome</keyword>
<comment type="similarity">
    <text evidence="11">Belongs to the glycosyl hydrolase family 6.</text>
</comment>
<evidence type="ECO:0000256" key="10">
    <source>
        <dbReference type="PROSITE-ProRule" id="PRU10057"/>
    </source>
</evidence>
<evidence type="ECO:0000256" key="11">
    <source>
        <dbReference type="RuleBase" id="RU361186"/>
    </source>
</evidence>
<dbReference type="Pfam" id="PF01341">
    <property type="entry name" value="Glyco_hydro_6"/>
    <property type="match status" value="1"/>
</dbReference>
<name>A0A1X2LTZ8_9MYCO</name>
<dbReference type="InterPro" id="IPR036434">
    <property type="entry name" value="Beta_cellobiohydrolase_sf"/>
</dbReference>
<dbReference type="FunFam" id="3.20.20.40:FF:000004">
    <property type="entry name" value="Glucanase"/>
    <property type="match status" value="1"/>
</dbReference>
<keyword evidence="3 11" id="KW-0136">Cellulose degradation</keyword>
<dbReference type="GO" id="GO:0004553">
    <property type="term" value="F:hydrolase activity, hydrolyzing O-glycosyl compounds"/>
    <property type="evidence" value="ECO:0007669"/>
    <property type="project" value="InterPro"/>
</dbReference>
<accession>A0A1X2LTZ8</accession>
<dbReference type="STRING" id="1430326.B8W66_13580"/>
<evidence type="ECO:0000256" key="9">
    <source>
        <dbReference type="PIRSR" id="PIRSR001100-2"/>
    </source>
</evidence>
<dbReference type="EMBL" id="NCXP01000015">
    <property type="protein sequence ID" value="OSC40369.1"/>
    <property type="molecule type" value="Genomic_DNA"/>
</dbReference>
<feature type="binding site" evidence="9">
    <location>
        <position position="329"/>
    </location>
    <ligand>
        <name>substrate</name>
    </ligand>
</feature>
<dbReference type="AlphaFoldDB" id="A0A1X2LTZ8"/>
<dbReference type="PRINTS" id="PR00733">
    <property type="entry name" value="GLHYDRLASE6"/>
</dbReference>
<dbReference type="PANTHER" id="PTHR34876">
    <property type="match status" value="1"/>
</dbReference>
<keyword evidence="5 11" id="KW-0119">Carbohydrate metabolism</keyword>
<dbReference type="PIRSF" id="PIRSF001100">
    <property type="entry name" value="Beta_cellobiohydrolase"/>
    <property type="match status" value="1"/>
</dbReference>
<evidence type="ECO:0000256" key="7">
    <source>
        <dbReference type="ARBA" id="ARBA00023326"/>
    </source>
</evidence>
<protein>
    <recommendedName>
        <fullName evidence="11">Glucanase</fullName>
        <ecNumber evidence="11">3.2.1.-</ecNumber>
    </recommendedName>
</protein>
<dbReference type="PANTHER" id="PTHR34876:SF4">
    <property type="entry name" value="1,4-BETA-D-GLUCAN CELLOBIOHYDROLASE C-RELATED"/>
    <property type="match status" value="1"/>
</dbReference>
<evidence type="ECO:0000256" key="8">
    <source>
        <dbReference type="PIRSR" id="PIRSR001100-1"/>
    </source>
</evidence>
<dbReference type="PROSITE" id="PS00656">
    <property type="entry name" value="GLYCOSYL_HYDROL_F6_2"/>
    <property type="match status" value="1"/>
</dbReference>
<feature type="active site" description="Proton acceptor" evidence="8">
    <location>
        <position position="335"/>
    </location>
</feature>
<keyword evidence="1" id="KW-0732">Signal</keyword>